<feature type="region of interest" description="Disordered" evidence="1">
    <location>
        <begin position="98"/>
        <end position="121"/>
    </location>
</feature>
<evidence type="ECO:0000256" key="2">
    <source>
        <dbReference type="SAM" id="Phobius"/>
    </source>
</evidence>
<evidence type="ECO:0000313" key="3">
    <source>
        <dbReference type="EMBL" id="KAK3877064.1"/>
    </source>
</evidence>
<keyword evidence="2" id="KW-0472">Membrane</keyword>
<reference evidence="3" key="1">
    <citation type="submission" date="2023-10" db="EMBL/GenBank/DDBJ databases">
        <title>Genome assemblies of two species of porcelain crab, Petrolisthes cinctipes and Petrolisthes manimaculis (Anomura: Porcellanidae).</title>
        <authorList>
            <person name="Angst P."/>
        </authorList>
    </citation>
    <scope>NUCLEOTIDE SEQUENCE</scope>
    <source>
        <strain evidence="3">PB745_01</strain>
        <tissue evidence="3">Gill</tissue>
    </source>
</reference>
<accession>A0AAE1FMV4</accession>
<feature type="region of interest" description="Disordered" evidence="1">
    <location>
        <begin position="39"/>
        <end position="60"/>
    </location>
</feature>
<name>A0AAE1FMV4_PETCI</name>
<feature type="compositionally biased region" description="Pro residues" evidence="1">
    <location>
        <begin position="46"/>
        <end position="55"/>
    </location>
</feature>
<keyword evidence="2" id="KW-1133">Transmembrane helix</keyword>
<dbReference type="AlphaFoldDB" id="A0AAE1FMV4"/>
<dbReference type="EMBL" id="JAWQEG010001729">
    <property type="protein sequence ID" value="KAK3877064.1"/>
    <property type="molecule type" value="Genomic_DNA"/>
</dbReference>
<organism evidence="3 4">
    <name type="scientific">Petrolisthes cinctipes</name>
    <name type="common">Flat porcelain crab</name>
    <dbReference type="NCBI Taxonomy" id="88211"/>
    <lineage>
        <taxon>Eukaryota</taxon>
        <taxon>Metazoa</taxon>
        <taxon>Ecdysozoa</taxon>
        <taxon>Arthropoda</taxon>
        <taxon>Crustacea</taxon>
        <taxon>Multicrustacea</taxon>
        <taxon>Malacostraca</taxon>
        <taxon>Eumalacostraca</taxon>
        <taxon>Eucarida</taxon>
        <taxon>Decapoda</taxon>
        <taxon>Pleocyemata</taxon>
        <taxon>Anomura</taxon>
        <taxon>Galatheoidea</taxon>
        <taxon>Porcellanidae</taxon>
        <taxon>Petrolisthes</taxon>
    </lineage>
</organism>
<gene>
    <name evidence="3" type="ORF">Pcinc_018197</name>
</gene>
<evidence type="ECO:0000313" key="4">
    <source>
        <dbReference type="Proteomes" id="UP001286313"/>
    </source>
</evidence>
<protein>
    <submittedName>
        <fullName evidence="3">Uncharacterized protein</fullName>
    </submittedName>
</protein>
<keyword evidence="2" id="KW-0812">Transmembrane</keyword>
<dbReference type="Proteomes" id="UP001286313">
    <property type="component" value="Unassembled WGS sequence"/>
</dbReference>
<evidence type="ECO:0000256" key="1">
    <source>
        <dbReference type="SAM" id="MobiDB-lite"/>
    </source>
</evidence>
<proteinExistence type="predicted"/>
<feature type="transmembrane region" description="Helical" evidence="2">
    <location>
        <begin position="195"/>
        <end position="218"/>
    </location>
</feature>
<sequence length="222" mass="25549">MLLPHCPQYDDHHQRDPRGCDLTPLQDVVMCRRLQDEMQVTSTTPTSPPLLPPSPSNNTLQEERSQVVHPIPLHLLAAVRYPESQILSTNHPLPDEVRNYVTKKRKSESEESDAGDEGRNVVDAERELLEGNNTYGDQEVPVSQRRQRALMARRKLAHIQGQSRKNMPLFYMYGDYLLIPNYNWFRHRGEGRGRVRAWCFIVLVIVSWAEVAMAAVVVTRSR</sequence>
<comment type="caution">
    <text evidence="3">The sequence shown here is derived from an EMBL/GenBank/DDBJ whole genome shotgun (WGS) entry which is preliminary data.</text>
</comment>
<keyword evidence="4" id="KW-1185">Reference proteome</keyword>